<organism evidence="1">
    <name type="scientific">marine sediment metagenome</name>
    <dbReference type="NCBI Taxonomy" id="412755"/>
    <lineage>
        <taxon>unclassified sequences</taxon>
        <taxon>metagenomes</taxon>
        <taxon>ecological metagenomes</taxon>
    </lineage>
</organism>
<dbReference type="EMBL" id="LAZR01000179">
    <property type="protein sequence ID" value="KKN83800.1"/>
    <property type="molecule type" value="Genomic_DNA"/>
</dbReference>
<evidence type="ECO:0008006" key="2">
    <source>
        <dbReference type="Google" id="ProtNLM"/>
    </source>
</evidence>
<accession>A0A0F9TS10</accession>
<reference evidence="1" key="1">
    <citation type="journal article" date="2015" name="Nature">
        <title>Complex archaea that bridge the gap between prokaryotes and eukaryotes.</title>
        <authorList>
            <person name="Spang A."/>
            <person name="Saw J.H."/>
            <person name="Jorgensen S.L."/>
            <person name="Zaremba-Niedzwiedzka K."/>
            <person name="Martijn J."/>
            <person name="Lind A.E."/>
            <person name="van Eijk R."/>
            <person name="Schleper C."/>
            <person name="Guy L."/>
            <person name="Ettema T.J."/>
        </authorList>
    </citation>
    <scope>NUCLEOTIDE SEQUENCE</scope>
</reference>
<protein>
    <recommendedName>
        <fullName evidence="2">DUF4177 domain-containing protein</fullName>
    </recommendedName>
</protein>
<evidence type="ECO:0000313" key="1">
    <source>
        <dbReference type="EMBL" id="KKN83800.1"/>
    </source>
</evidence>
<comment type="caution">
    <text evidence="1">The sequence shown here is derived from an EMBL/GenBank/DDBJ whole genome shotgun (WGS) entry which is preliminary data.</text>
</comment>
<sequence length="49" mass="5800">MFEYITFDSKKVQDIEKVCNQKDEQGWEFVALGGAADRYVILFRRIKRG</sequence>
<dbReference type="AlphaFoldDB" id="A0A0F9TS10"/>
<gene>
    <name evidence="1" type="ORF">LCGC14_0294530</name>
</gene>
<proteinExistence type="predicted"/>
<name>A0A0F9TS10_9ZZZZ</name>